<sequence>MITRLGINAGDLILEIGEDSDCDQELRKEIFATSGNQPVGDDDGEVVDVVLLWWREEDGDLVDALVDSLTFLAVNGVIWLLTPKMGRPGHVEPSDIQDSAPTAGLAQASSFAVSADWSATKLMAPKAGRR</sequence>
<organism evidence="1">
    <name type="scientific">freshwater metagenome</name>
    <dbReference type="NCBI Taxonomy" id="449393"/>
    <lineage>
        <taxon>unclassified sequences</taxon>
        <taxon>metagenomes</taxon>
        <taxon>ecological metagenomes</taxon>
    </lineage>
</organism>
<dbReference type="InterPro" id="IPR021412">
    <property type="entry name" value="DUF3052"/>
</dbReference>
<protein>
    <submittedName>
        <fullName evidence="1">Unannotated protein</fullName>
    </submittedName>
</protein>
<gene>
    <name evidence="1" type="ORF">UFOPK4366_00232</name>
</gene>
<name>A0A6J7U2J1_9ZZZZ</name>
<proteinExistence type="predicted"/>
<evidence type="ECO:0000313" key="1">
    <source>
        <dbReference type="EMBL" id="CAB5059935.1"/>
    </source>
</evidence>
<dbReference type="EMBL" id="CAFBQS010000022">
    <property type="protein sequence ID" value="CAB5059935.1"/>
    <property type="molecule type" value="Genomic_DNA"/>
</dbReference>
<accession>A0A6J7U2J1</accession>
<dbReference type="AlphaFoldDB" id="A0A6J7U2J1"/>
<reference evidence="1" key="1">
    <citation type="submission" date="2020-05" db="EMBL/GenBank/DDBJ databases">
        <authorList>
            <person name="Chiriac C."/>
            <person name="Salcher M."/>
            <person name="Ghai R."/>
            <person name="Kavagutti S V."/>
        </authorList>
    </citation>
    <scope>NUCLEOTIDE SEQUENCE</scope>
</reference>
<dbReference type="Pfam" id="PF11253">
    <property type="entry name" value="DUF3052"/>
    <property type="match status" value="1"/>
</dbReference>